<organism evidence="1 2">
    <name type="scientific">Thomasclavelia spiroformis</name>
    <dbReference type="NCBI Taxonomy" id="29348"/>
    <lineage>
        <taxon>Bacteria</taxon>
        <taxon>Bacillati</taxon>
        <taxon>Bacillota</taxon>
        <taxon>Erysipelotrichia</taxon>
        <taxon>Erysipelotrichales</taxon>
        <taxon>Coprobacillaceae</taxon>
        <taxon>Thomasclavelia</taxon>
    </lineage>
</organism>
<dbReference type="Pfam" id="PF19842">
    <property type="entry name" value="YqeC"/>
    <property type="match status" value="1"/>
</dbReference>
<dbReference type="EMBL" id="NFLB01000010">
    <property type="protein sequence ID" value="OUQ04590.1"/>
    <property type="molecule type" value="Genomic_DNA"/>
</dbReference>
<evidence type="ECO:0000313" key="1">
    <source>
        <dbReference type="EMBL" id="OUQ04590.1"/>
    </source>
</evidence>
<sequence>MKTAILKLIKKANLDHEHCISLIGGGGKTTLVFELGDVFCKDEKTILTTTTHMLYPDHLDKQQICLHEDILEIKQKLKSLNLLFLAKPYINNKMQAMSLEFLSNVLLQCDKMIIEADGSKHYPLKFEKENEPVVPSFSNCVIQVVGASAINKKASEVLHRYLLAKKYFNWQDNPIVDLLILKQIIIYNFNKVAAKRKIVIINQIDVLKDFSLLYSLKNQLPYEIYFLSVKKDLFY</sequence>
<dbReference type="Proteomes" id="UP000196258">
    <property type="component" value="Unassembled WGS sequence"/>
</dbReference>
<proteinExistence type="predicted"/>
<name>A0A1Y4QHJ6_9FIRM</name>
<accession>A0A1Y4QHJ6</accession>
<comment type="caution">
    <text evidence="1">The sequence shown here is derived from an EMBL/GenBank/DDBJ whole genome shotgun (WGS) entry which is preliminary data.</text>
</comment>
<reference evidence="2" key="1">
    <citation type="submission" date="2017-04" db="EMBL/GenBank/DDBJ databases">
        <title>Function of individual gut microbiota members based on whole genome sequencing of pure cultures obtained from chicken caecum.</title>
        <authorList>
            <person name="Medvecky M."/>
            <person name="Cejkova D."/>
            <person name="Polansky O."/>
            <person name="Karasova D."/>
            <person name="Kubasova T."/>
            <person name="Cizek A."/>
            <person name="Rychlik I."/>
        </authorList>
    </citation>
    <scope>NUCLEOTIDE SEQUENCE [LARGE SCALE GENOMIC DNA]</scope>
    <source>
        <strain evidence="2">An149</strain>
    </source>
</reference>
<dbReference type="RefSeq" id="WP_087257070.1">
    <property type="nucleotide sequence ID" value="NZ_NFLB01000010.1"/>
</dbReference>
<evidence type="ECO:0008006" key="3">
    <source>
        <dbReference type="Google" id="ProtNLM"/>
    </source>
</evidence>
<dbReference type="AlphaFoldDB" id="A0A1Y4QHJ6"/>
<dbReference type="NCBIfam" id="TIGR03172">
    <property type="entry name" value="selenium cofactor biosynthesis protein YqeC"/>
    <property type="match status" value="1"/>
</dbReference>
<evidence type="ECO:0000313" key="2">
    <source>
        <dbReference type="Proteomes" id="UP000196258"/>
    </source>
</evidence>
<dbReference type="InterPro" id="IPR017587">
    <property type="entry name" value="YqeC"/>
</dbReference>
<protein>
    <recommendedName>
        <fullName evidence="3">Selenium-dependent hydroxylase accessory protein YqeC</fullName>
    </recommendedName>
</protein>
<gene>
    <name evidence="1" type="ORF">B5E91_09360</name>
</gene>